<dbReference type="STRING" id="1385511.GCA_000425225_00263"/>
<gene>
    <name evidence="3" type="ORF">N783_13585</name>
</gene>
<dbReference type="eggNOG" id="COG5652">
    <property type="taxonomic scope" value="Bacteria"/>
</dbReference>
<evidence type="ECO:0000259" key="2">
    <source>
        <dbReference type="Pfam" id="PF04892"/>
    </source>
</evidence>
<keyword evidence="4" id="KW-1185">Reference proteome</keyword>
<protein>
    <submittedName>
        <fullName evidence="3">VanZ family protein</fullName>
    </submittedName>
</protein>
<dbReference type="EMBL" id="AVPF01000004">
    <property type="protein sequence ID" value="KGX91006.1"/>
    <property type="molecule type" value="Genomic_DNA"/>
</dbReference>
<dbReference type="InterPro" id="IPR006976">
    <property type="entry name" value="VanZ-like"/>
</dbReference>
<proteinExistence type="predicted"/>
<dbReference type="Proteomes" id="UP000030403">
    <property type="component" value="Unassembled WGS sequence"/>
</dbReference>
<comment type="caution">
    <text evidence="3">The sequence shown here is derived from an EMBL/GenBank/DDBJ whole genome shotgun (WGS) entry which is preliminary data.</text>
</comment>
<accession>A0A0A5GCU2</accession>
<evidence type="ECO:0000313" key="3">
    <source>
        <dbReference type="EMBL" id="KGX91006.1"/>
    </source>
</evidence>
<dbReference type="InterPro" id="IPR016747">
    <property type="entry name" value="Phosphotransbutyrylase"/>
</dbReference>
<evidence type="ECO:0000256" key="1">
    <source>
        <dbReference type="SAM" id="Phobius"/>
    </source>
</evidence>
<dbReference type="PIRSF" id="PIRSF019083">
    <property type="entry name" value="UCP019083_VanZ"/>
    <property type="match status" value="1"/>
</dbReference>
<reference evidence="3 4" key="1">
    <citation type="submission" date="2013-08" db="EMBL/GenBank/DDBJ databases">
        <authorList>
            <person name="Huang J."/>
            <person name="Wang G."/>
        </authorList>
    </citation>
    <scope>NUCLEOTIDE SEQUENCE [LARGE SCALE GENOMIC DNA]</scope>
    <source>
        <strain evidence="3 4">BH030004</strain>
    </source>
</reference>
<feature type="transmembrane region" description="Helical" evidence="1">
    <location>
        <begin position="65"/>
        <end position="81"/>
    </location>
</feature>
<feature type="domain" description="VanZ-like" evidence="2">
    <location>
        <begin position="9"/>
        <end position="140"/>
    </location>
</feature>
<evidence type="ECO:0000313" key="4">
    <source>
        <dbReference type="Proteomes" id="UP000030403"/>
    </source>
</evidence>
<keyword evidence="1" id="KW-0472">Membrane</keyword>
<dbReference type="RefSeq" id="WP_027447756.1">
    <property type="nucleotide sequence ID" value="NZ_AVPF01000004.1"/>
</dbReference>
<name>A0A0A5GCU2_9BACI</name>
<feature type="transmembrane region" description="Helical" evidence="1">
    <location>
        <begin position="88"/>
        <end position="105"/>
    </location>
</feature>
<dbReference type="AlphaFoldDB" id="A0A0A5GCU2"/>
<sequence length="150" mass="16770">MNKILSWTSVILWLLLIFYFSHQPATESKRFSTEVTKSVVETAQIVAPEKEIDVGDLHHIVRKNAHFFLYFVLGVLVLNALRFSWRAGKGLLIGGAFLFCIFYALSDEFHQVFVPGRGAQLSDVFIDSAGAGVGIVLYVVTGIVKTKYSR</sequence>
<feature type="transmembrane region" description="Helical" evidence="1">
    <location>
        <begin position="125"/>
        <end position="144"/>
    </location>
</feature>
<organism evidence="3 4">
    <name type="scientific">Pontibacillus marinus BH030004 = DSM 16465</name>
    <dbReference type="NCBI Taxonomy" id="1385511"/>
    <lineage>
        <taxon>Bacteria</taxon>
        <taxon>Bacillati</taxon>
        <taxon>Bacillota</taxon>
        <taxon>Bacilli</taxon>
        <taxon>Bacillales</taxon>
        <taxon>Bacillaceae</taxon>
        <taxon>Pontibacillus</taxon>
    </lineage>
</organism>
<keyword evidence="1" id="KW-0812">Transmembrane</keyword>
<dbReference type="Pfam" id="PF04892">
    <property type="entry name" value="VanZ"/>
    <property type="match status" value="1"/>
</dbReference>
<dbReference type="OrthoDB" id="291892at2"/>
<dbReference type="NCBIfam" id="NF037970">
    <property type="entry name" value="vanZ_1"/>
    <property type="match status" value="1"/>
</dbReference>
<keyword evidence="1" id="KW-1133">Transmembrane helix</keyword>